<evidence type="ECO:0000313" key="2">
    <source>
        <dbReference type="EMBL" id="GMA26941.1"/>
    </source>
</evidence>
<evidence type="ECO:0000256" key="1">
    <source>
        <dbReference type="SAM" id="MobiDB-lite"/>
    </source>
</evidence>
<comment type="caution">
    <text evidence="2">The sequence shown here is derived from an EMBL/GenBank/DDBJ whole genome shotgun (WGS) entry which is preliminary data.</text>
</comment>
<dbReference type="Proteomes" id="UP001157160">
    <property type="component" value="Unassembled WGS sequence"/>
</dbReference>
<dbReference type="RefSeq" id="WP_284229115.1">
    <property type="nucleotide sequence ID" value="NZ_BSUL01000001.1"/>
</dbReference>
<evidence type="ECO:0000313" key="3">
    <source>
        <dbReference type="Proteomes" id="UP001157160"/>
    </source>
</evidence>
<gene>
    <name evidence="2" type="ORF">GCM10025874_01940</name>
</gene>
<reference evidence="2 3" key="1">
    <citation type="journal article" date="2014" name="Int. J. Syst. Evol. Microbiol.">
        <title>Complete genome sequence of Corynebacterium casei LMG S-19264T (=DSM 44701T), isolated from a smear-ripened cheese.</title>
        <authorList>
            <consortium name="US DOE Joint Genome Institute (JGI-PGF)"/>
            <person name="Walter F."/>
            <person name="Albersmeier A."/>
            <person name="Kalinowski J."/>
            <person name="Ruckert C."/>
        </authorList>
    </citation>
    <scope>NUCLEOTIDE SEQUENCE [LARGE SCALE GENOMIC DNA]</scope>
    <source>
        <strain evidence="2 3">NBRC 112289</strain>
    </source>
</reference>
<sequence length="240" mass="26721">MIALVEQARSDAAIDAVAALAHQVSAEIGGGFERHLDSGGPDRRSTRHLWCVVLATCCRLYDRGFDLADGTLDGRVERIMETLRKDISTARGEESHLPLQAPDRRSVRTRRVRVPEALIKKAVHTVTAAINEIGEEAVFEHLRLIGAITCPDPDRHPDVGKHCLWPSLAGPFKEMLEDGIASEMHTWLRNAYLVVPAHRERDRRAVRPGARHPADPRRSGSVSRRPRAAHRKAVRCISRA</sequence>
<organism evidence="2 3">
    <name type="scientific">Arenivirga flava</name>
    <dbReference type="NCBI Taxonomy" id="1930060"/>
    <lineage>
        <taxon>Bacteria</taxon>
        <taxon>Bacillati</taxon>
        <taxon>Actinomycetota</taxon>
        <taxon>Actinomycetes</taxon>
        <taxon>Micrococcales</taxon>
        <taxon>Microbacteriaceae</taxon>
        <taxon>Arenivirga</taxon>
    </lineage>
</organism>
<keyword evidence="3" id="KW-1185">Reference proteome</keyword>
<feature type="region of interest" description="Disordered" evidence="1">
    <location>
        <begin position="201"/>
        <end position="230"/>
    </location>
</feature>
<dbReference type="AlphaFoldDB" id="A0AA37XA04"/>
<protein>
    <submittedName>
        <fullName evidence="2">Uncharacterized protein</fullName>
    </submittedName>
</protein>
<proteinExistence type="predicted"/>
<accession>A0AA37XA04</accession>
<dbReference type="EMBL" id="BSUL01000001">
    <property type="protein sequence ID" value="GMA26941.1"/>
    <property type="molecule type" value="Genomic_DNA"/>
</dbReference>
<name>A0AA37XA04_9MICO</name>